<organism evidence="2 3">
    <name type="scientific">Sphingobacterium hungaricum</name>
    <dbReference type="NCBI Taxonomy" id="2082723"/>
    <lineage>
        <taxon>Bacteria</taxon>
        <taxon>Pseudomonadati</taxon>
        <taxon>Bacteroidota</taxon>
        <taxon>Sphingobacteriia</taxon>
        <taxon>Sphingobacteriales</taxon>
        <taxon>Sphingobacteriaceae</taxon>
        <taxon>Sphingobacterium</taxon>
    </lineage>
</organism>
<keyword evidence="1" id="KW-0812">Transmembrane</keyword>
<dbReference type="RefSeq" id="WP_196936476.1">
    <property type="nucleotide sequence ID" value="NZ_MU158698.1"/>
</dbReference>
<accession>A0A928UZH0</accession>
<keyword evidence="1" id="KW-0472">Membrane</keyword>
<protein>
    <submittedName>
        <fullName evidence="2">DUF2809 domain-containing protein</fullName>
    </submittedName>
</protein>
<sequence>MLKFTITYFLLAVILFVIELIIALYVHDDFIRPYFGDFLVVILLYCFIKSFLNLPVLPVAIFVLLFAYFIEFLQSINFINWLGLENSEWAKMLLGNSFSWVDMFWYTAGIASVILVEYLIKKRI</sequence>
<evidence type="ECO:0000313" key="3">
    <source>
        <dbReference type="Proteomes" id="UP000616201"/>
    </source>
</evidence>
<feature type="transmembrane region" description="Helical" evidence="1">
    <location>
        <begin position="7"/>
        <end position="27"/>
    </location>
</feature>
<dbReference type="Proteomes" id="UP000616201">
    <property type="component" value="Unassembled WGS sequence"/>
</dbReference>
<dbReference type="AlphaFoldDB" id="A0A928UZH0"/>
<proteinExistence type="predicted"/>
<dbReference type="Pfam" id="PF10990">
    <property type="entry name" value="DUF2809"/>
    <property type="match status" value="1"/>
</dbReference>
<dbReference type="EMBL" id="PRDK01000006">
    <property type="protein sequence ID" value="MBE8714275.1"/>
    <property type="molecule type" value="Genomic_DNA"/>
</dbReference>
<feature type="transmembrane region" description="Helical" evidence="1">
    <location>
        <begin position="33"/>
        <end position="52"/>
    </location>
</feature>
<name>A0A928UZH0_9SPHI</name>
<reference evidence="2" key="1">
    <citation type="submission" date="2018-02" db="EMBL/GenBank/DDBJ databases">
        <authorList>
            <person name="Vasarhelyi B.M."/>
            <person name="Deshmukh S."/>
            <person name="Balint B."/>
            <person name="Kukolya J."/>
        </authorList>
    </citation>
    <scope>NUCLEOTIDE SEQUENCE</scope>
    <source>
        <strain evidence="2">KB22</strain>
    </source>
</reference>
<evidence type="ECO:0000313" key="2">
    <source>
        <dbReference type="EMBL" id="MBE8714275.1"/>
    </source>
</evidence>
<dbReference type="InterPro" id="IPR021257">
    <property type="entry name" value="DUF2809"/>
</dbReference>
<evidence type="ECO:0000256" key="1">
    <source>
        <dbReference type="SAM" id="Phobius"/>
    </source>
</evidence>
<keyword evidence="1" id="KW-1133">Transmembrane helix</keyword>
<feature type="transmembrane region" description="Helical" evidence="1">
    <location>
        <begin position="103"/>
        <end position="120"/>
    </location>
</feature>
<keyword evidence="3" id="KW-1185">Reference proteome</keyword>
<gene>
    <name evidence="2" type="ORF">C4F49_11330</name>
</gene>
<comment type="caution">
    <text evidence="2">The sequence shown here is derived from an EMBL/GenBank/DDBJ whole genome shotgun (WGS) entry which is preliminary data.</text>
</comment>